<reference evidence="1" key="1">
    <citation type="submission" date="2020-11" db="EMBL/GenBank/DDBJ databases">
        <authorList>
            <consortium name="DOE Joint Genome Institute"/>
            <person name="Ahrendt S."/>
            <person name="Riley R."/>
            <person name="Andreopoulos W."/>
            <person name="Labutti K."/>
            <person name="Pangilinan J."/>
            <person name="Ruiz-Duenas F.J."/>
            <person name="Barrasa J.M."/>
            <person name="Sanchez-Garcia M."/>
            <person name="Camarero S."/>
            <person name="Miyauchi S."/>
            <person name="Serrano A."/>
            <person name="Linde D."/>
            <person name="Babiker R."/>
            <person name="Drula E."/>
            <person name="Ayuso-Fernandez I."/>
            <person name="Pacheco R."/>
            <person name="Padilla G."/>
            <person name="Ferreira P."/>
            <person name="Barriuso J."/>
            <person name="Kellner H."/>
            <person name="Castanera R."/>
            <person name="Alfaro M."/>
            <person name="Ramirez L."/>
            <person name="Pisabarro A.G."/>
            <person name="Kuo A."/>
            <person name="Tritt A."/>
            <person name="Lipzen A."/>
            <person name="He G."/>
            <person name="Yan M."/>
            <person name="Ng V."/>
            <person name="Cullen D."/>
            <person name="Martin F."/>
            <person name="Rosso M.-N."/>
            <person name="Henrissat B."/>
            <person name="Hibbett D."/>
            <person name="Martinez A.T."/>
            <person name="Grigoriev I.V."/>
        </authorList>
    </citation>
    <scope>NUCLEOTIDE SEQUENCE</scope>
    <source>
        <strain evidence="1">CIRM-BRFM 674</strain>
    </source>
</reference>
<proteinExistence type="predicted"/>
<comment type="caution">
    <text evidence="1">The sequence shown here is derived from an EMBL/GenBank/DDBJ whole genome shotgun (WGS) entry which is preliminary data.</text>
</comment>
<dbReference type="OrthoDB" id="2839406at2759"/>
<dbReference type="AlphaFoldDB" id="A0A9P5YZZ5"/>
<name>A0A9P5YZZ5_9AGAR</name>
<dbReference type="Gene3D" id="3.80.10.10">
    <property type="entry name" value="Ribonuclease Inhibitor"/>
    <property type="match status" value="1"/>
</dbReference>
<accession>A0A9P5YZZ5</accession>
<organism evidence="1 2">
    <name type="scientific">Pholiota conissans</name>
    <dbReference type="NCBI Taxonomy" id="109636"/>
    <lineage>
        <taxon>Eukaryota</taxon>
        <taxon>Fungi</taxon>
        <taxon>Dikarya</taxon>
        <taxon>Basidiomycota</taxon>
        <taxon>Agaricomycotina</taxon>
        <taxon>Agaricomycetes</taxon>
        <taxon>Agaricomycetidae</taxon>
        <taxon>Agaricales</taxon>
        <taxon>Agaricineae</taxon>
        <taxon>Strophariaceae</taxon>
        <taxon>Pholiota</taxon>
    </lineage>
</organism>
<keyword evidence="2" id="KW-1185">Reference proteome</keyword>
<gene>
    <name evidence="1" type="ORF">BDN70DRAFT_879835</name>
</gene>
<dbReference type="Gene3D" id="1.20.1280.50">
    <property type="match status" value="1"/>
</dbReference>
<evidence type="ECO:0000313" key="1">
    <source>
        <dbReference type="EMBL" id="KAF9478594.1"/>
    </source>
</evidence>
<dbReference type="EMBL" id="MU155231">
    <property type="protein sequence ID" value="KAF9478594.1"/>
    <property type="molecule type" value="Genomic_DNA"/>
</dbReference>
<sequence>MSDLCNSCNFLVEDEFHCDSRDSNACDACRKLAELDAKYRVIIAELRIERSKLKEEVNRKHSKLIQRFPPEVLSYVFEFCLPEDPMNIEFLGSRAVDTYTICAPLILSHICRWWRSVAHSTPQLWNTILIPLFHEDSSFYERDITDTFPPLPVPIVVEQWLDRAGSLPLSINIFEARDDNCWEPEEEEIIWKTFHKLWLKSPLWKILKFYGDPDNLEFLSCPGKILPQLHTLDLSSSDESINFEINPAGLKTLSIRRISSNVLNFDWSNLTELSMVDQPLSDCLEALRRVPVLSRFIIRELRSFYQPPQSPIILPNITYLEIDSSPLWFLENVTLTSLKTLVLRSRSRDEIHMLFSFLQRSGCSLEQLSLCVTLDRPSLTSLCHDMATLRHLTLDFSEYGFDYSNNIFNLLSMFPTVDSRIVPQYLPYLNSLTLITKHDPDWAMLPRIFGTSHKQTIERHRLSLESISILVKACYRTRNSSRLSYITDPSVDRIDKEHVDKILWIRDFFGVKWRITFGGDNFL</sequence>
<evidence type="ECO:0008006" key="3">
    <source>
        <dbReference type="Google" id="ProtNLM"/>
    </source>
</evidence>
<protein>
    <recommendedName>
        <fullName evidence="3">F-box domain-containing protein</fullName>
    </recommendedName>
</protein>
<dbReference type="InterPro" id="IPR032675">
    <property type="entry name" value="LRR_dom_sf"/>
</dbReference>
<dbReference type="Proteomes" id="UP000807469">
    <property type="component" value="Unassembled WGS sequence"/>
</dbReference>
<evidence type="ECO:0000313" key="2">
    <source>
        <dbReference type="Proteomes" id="UP000807469"/>
    </source>
</evidence>
<dbReference type="SUPFAM" id="SSF52058">
    <property type="entry name" value="L domain-like"/>
    <property type="match status" value="1"/>
</dbReference>